<evidence type="ECO:0000256" key="2">
    <source>
        <dbReference type="ARBA" id="ARBA00022801"/>
    </source>
</evidence>
<dbReference type="PRINTS" id="PR00793">
    <property type="entry name" value="PROAMNOPTASE"/>
</dbReference>
<dbReference type="InterPro" id="IPR051601">
    <property type="entry name" value="Serine_prot/Carboxylest_S33"/>
</dbReference>
<name>A0A1Y2FKH0_PROLT</name>
<comment type="similarity">
    <text evidence="1">Belongs to the peptidase S33 family.</text>
</comment>
<dbReference type="GeneID" id="63785661"/>
<dbReference type="InterPro" id="IPR000073">
    <property type="entry name" value="AB_hydrolase_1"/>
</dbReference>
<protein>
    <submittedName>
        <fullName evidence="4">Alpha/beta-hydrolase</fullName>
    </submittedName>
</protein>
<gene>
    <name evidence="4" type="ORF">BCR37DRAFT_378516</name>
</gene>
<dbReference type="AlphaFoldDB" id="A0A1Y2FKH0"/>
<dbReference type="STRING" id="56484.A0A1Y2FKH0"/>
<dbReference type="Proteomes" id="UP000193685">
    <property type="component" value="Unassembled WGS sequence"/>
</dbReference>
<evidence type="ECO:0000256" key="1">
    <source>
        <dbReference type="ARBA" id="ARBA00010088"/>
    </source>
</evidence>
<dbReference type="InterPro" id="IPR002410">
    <property type="entry name" value="Peptidase_S33"/>
</dbReference>
<keyword evidence="5" id="KW-1185">Reference proteome</keyword>
<organism evidence="4 5">
    <name type="scientific">Protomyces lactucae-debilis</name>
    <dbReference type="NCBI Taxonomy" id="2754530"/>
    <lineage>
        <taxon>Eukaryota</taxon>
        <taxon>Fungi</taxon>
        <taxon>Dikarya</taxon>
        <taxon>Ascomycota</taxon>
        <taxon>Taphrinomycotina</taxon>
        <taxon>Taphrinomycetes</taxon>
        <taxon>Taphrinales</taxon>
        <taxon>Protomycetaceae</taxon>
        <taxon>Protomyces</taxon>
    </lineage>
</organism>
<dbReference type="GO" id="GO:0008233">
    <property type="term" value="F:peptidase activity"/>
    <property type="evidence" value="ECO:0007669"/>
    <property type="project" value="InterPro"/>
</dbReference>
<evidence type="ECO:0000313" key="4">
    <source>
        <dbReference type="EMBL" id="ORY84482.1"/>
    </source>
</evidence>
<dbReference type="Gene3D" id="3.40.50.1820">
    <property type="entry name" value="alpha/beta hydrolase"/>
    <property type="match status" value="1"/>
</dbReference>
<dbReference type="EMBL" id="MCFI01000006">
    <property type="protein sequence ID" value="ORY84482.1"/>
    <property type="molecule type" value="Genomic_DNA"/>
</dbReference>
<dbReference type="PANTHER" id="PTHR43248:SF2">
    <property type="entry name" value="PROLYL AMINOPEPTIDASE"/>
    <property type="match status" value="1"/>
</dbReference>
<comment type="caution">
    <text evidence="4">The sequence shown here is derived from an EMBL/GenBank/DDBJ whole genome shotgun (WGS) entry which is preliminary data.</text>
</comment>
<dbReference type="GO" id="GO:0006508">
    <property type="term" value="P:proteolysis"/>
    <property type="evidence" value="ECO:0007669"/>
    <property type="project" value="InterPro"/>
</dbReference>
<dbReference type="InterPro" id="IPR029058">
    <property type="entry name" value="AB_hydrolase_fold"/>
</dbReference>
<dbReference type="PANTHER" id="PTHR43248">
    <property type="entry name" value="2-SUCCINYL-6-HYDROXY-2,4-CYCLOHEXADIENE-1-CARBOXYLATE SYNTHASE"/>
    <property type="match status" value="1"/>
</dbReference>
<evidence type="ECO:0000313" key="5">
    <source>
        <dbReference type="Proteomes" id="UP000193685"/>
    </source>
</evidence>
<dbReference type="Pfam" id="PF00561">
    <property type="entry name" value="Abhydrolase_1"/>
    <property type="match status" value="1"/>
</dbReference>
<dbReference type="OrthoDB" id="1898734at2759"/>
<dbReference type="OMA" id="TNEYEHN"/>
<evidence type="ECO:0000259" key="3">
    <source>
        <dbReference type="Pfam" id="PF00561"/>
    </source>
</evidence>
<feature type="domain" description="AB hydrolase-1" evidence="3">
    <location>
        <begin position="83"/>
        <end position="248"/>
    </location>
</feature>
<keyword evidence="2 4" id="KW-0378">Hydrolase</keyword>
<proteinExistence type="inferred from homology"/>
<dbReference type="SUPFAM" id="SSF53474">
    <property type="entry name" value="alpha/beta-Hydrolases"/>
    <property type="match status" value="1"/>
</dbReference>
<sequence>MTQLDLHVPARAISPSQHLQPEAPYETYSIPPALQVEERFFKCPVSHDNPNGPHLDVFVRICRSLARSHTSATTTQPKQESPYILFLQGGPGFECSSSTPAYAGVLKVLIDRGYTVLYLDQRGTGLSTCLTAELLAKQGSLAHQVEFCKHFRADSIVKDCELIRKHLTSDRQEKRWTLLGQSFGGFCELTYLSFFPEALQAVINTGGMAPVLDVAPMPVYERIINKIKQANEEYYAKFPQDVVRVRHIHQFLVRHAPKTPNGGTLTCNRFRQLGLDLGMHGGYNRLHNLVFRAHTDIVQSGMLGYRTLEMIEAAASYDSVPIYSVLHESIYCQEPGATDWAAAKVFQAQLSRLDHYFIGEIILPTMFDDYAGLRPFKDVAFELAKRQDWTPLYNLEQLQKNRVPIVTAIYIDDMFVHLDAGLATAKHIGNCKELITNRWLHNALRHEPHELLGYLFGLLQEF</sequence>
<reference evidence="4 5" key="1">
    <citation type="submission" date="2016-07" db="EMBL/GenBank/DDBJ databases">
        <title>Pervasive Adenine N6-methylation of Active Genes in Fungi.</title>
        <authorList>
            <consortium name="DOE Joint Genome Institute"/>
            <person name="Mondo S.J."/>
            <person name="Dannebaum R.O."/>
            <person name="Kuo R.C."/>
            <person name="Labutti K."/>
            <person name="Haridas S."/>
            <person name="Kuo A."/>
            <person name="Salamov A."/>
            <person name="Ahrendt S.R."/>
            <person name="Lipzen A."/>
            <person name="Sullivan W."/>
            <person name="Andreopoulos W.B."/>
            <person name="Clum A."/>
            <person name="Lindquist E."/>
            <person name="Daum C."/>
            <person name="Ramamoorthy G.K."/>
            <person name="Gryganskyi A."/>
            <person name="Culley D."/>
            <person name="Magnuson J.K."/>
            <person name="James T.Y."/>
            <person name="O'Malley M.A."/>
            <person name="Stajich J.E."/>
            <person name="Spatafora J.W."/>
            <person name="Visel A."/>
            <person name="Grigoriev I.V."/>
        </authorList>
    </citation>
    <scope>NUCLEOTIDE SEQUENCE [LARGE SCALE GENOMIC DNA]</scope>
    <source>
        <strain evidence="4 5">12-1054</strain>
    </source>
</reference>
<dbReference type="RefSeq" id="XP_040726500.1">
    <property type="nucleotide sequence ID" value="XM_040869062.1"/>
</dbReference>
<accession>A0A1Y2FKH0</accession>